<evidence type="ECO:0000259" key="3">
    <source>
        <dbReference type="SMART" id="SM00858"/>
    </source>
</evidence>
<dbReference type="OrthoDB" id="9804574at2"/>
<sequence length="493" mass="51136">MTAALKIHSADHVATLLEAAAAGATIEAGGAAVVARVDIPKGHKIALRDLAVGEVVVKFGFPIGRATAPIAAGDHVHSHNLATGLSGTLDYRYAPQAEPRAVAPGARSFLGYVREDGRVGTRNEIWILPTVGCVGRTAERIAAEAGRRHAGQVDGIHAFAHPYGCSQLGDDLGATRRMLAALAVHPNAGGVLLIGLGCESNQLSRLLEDVPDSYRGRIRAVVAQNSADEVEDGLAAVADLVAEASKTKREPVGLDKLVLGVKCGGSDGFSGLTANPLVGRMSDVVTATGGSAIVTEIPEIFGAEQMLMDRAESRAVFDGVVDVVNDFKNYFLSHGEPVSENPSPGNVAGGITTLEEKSLGAVQKAGHATLTDVKRYGERIERTGLTLLEAPGNDAVSSTALAAAGATIILFTTGRGTPLGFPVPTVKIASNSELAARKPGWIDFDAGQVLTDGFEAAEEALIDRIVAIASGAETAAERNGEREIAFWKRGVTL</sequence>
<dbReference type="GO" id="GO:0016787">
    <property type="term" value="F:hydrolase activity"/>
    <property type="evidence" value="ECO:0007669"/>
    <property type="project" value="UniProtKB-KW"/>
</dbReference>
<comment type="similarity">
    <text evidence="1">Belongs to the UxaA family.</text>
</comment>
<evidence type="ECO:0000256" key="2">
    <source>
        <dbReference type="ARBA" id="ARBA00023239"/>
    </source>
</evidence>
<protein>
    <submittedName>
        <fullName evidence="4">Altronate hydrolase</fullName>
    </submittedName>
</protein>
<keyword evidence="5" id="KW-1185">Reference proteome</keyword>
<dbReference type="InterPro" id="IPR048332">
    <property type="entry name" value="GD_AH_C"/>
</dbReference>
<dbReference type="InterPro" id="IPR044144">
    <property type="entry name" value="SAF_UxaA/GarD"/>
</dbReference>
<dbReference type="GO" id="GO:0016829">
    <property type="term" value="F:lyase activity"/>
    <property type="evidence" value="ECO:0007669"/>
    <property type="project" value="UniProtKB-KW"/>
</dbReference>
<dbReference type="SMART" id="SM00858">
    <property type="entry name" value="SAF"/>
    <property type="match status" value="1"/>
</dbReference>
<proteinExistence type="inferred from homology"/>
<reference evidence="4 5" key="1">
    <citation type="submission" date="2017-11" db="EMBL/GenBank/DDBJ databases">
        <title>Complete genome sequence of Sphingomonas sp. Strain Cra20, a psychrotolerant potential plant growth promoting rhizobacteria.</title>
        <authorList>
            <person name="Luo Y."/>
        </authorList>
    </citation>
    <scope>NUCLEOTIDE SEQUENCE [LARGE SCALE GENOMIC DNA]</scope>
    <source>
        <strain evidence="4 5">Cra20</strain>
    </source>
</reference>
<keyword evidence="4" id="KW-0378">Hydrolase</keyword>
<keyword evidence="2" id="KW-0456">Lyase</keyword>
<feature type="domain" description="SAF" evidence="3">
    <location>
        <begin position="11"/>
        <end position="82"/>
    </location>
</feature>
<gene>
    <name evidence="4" type="ORF">CVN68_00405</name>
</gene>
<evidence type="ECO:0000313" key="4">
    <source>
        <dbReference type="EMBL" id="ATY30642.1"/>
    </source>
</evidence>
<accession>A0A2K8M9T1</accession>
<organism evidence="4 5">
    <name type="scientific">Sphingomonas psychrotolerans</name>
    <dbReference type="NCBI Taxonomy" id="1327635"/>
    <lineage>
        <taxon>Bacteria</taxon>
        <taxon>Pseudomonadati</taxon>
        <taxon>Pseudomonadota</taxon>
        <taxon>Alphaproteobacteria</taxon>
        <taxon>Sphingomonadales</taxon>
        <taxon>Sphingomonadaceae</taxon>
        <taxon>Sphingomonas</taxon>
    </lineage>
</organism>
<dbReference type="Proteomes" id="UP000229081">
    <property type="component" value="Chromosome"/>
</dbReference>
<dbReference type="InterPro" id="IPR007392">
    <property type="entry name" value="GD_AH_second"/>
</dbReference>
<dbReference type="Pfam" id="PF08666">
    <property type="entry name" value="SAF"/>
    <property type="match status" value="1"/>
</dbReference>
<dbReference type="KEGG" id="sphc:CVN68_00405"/>
<dbReference type="CDD" id="cd11613">
    <property type="entry name" value="SAF_AH_GD"/>
    <property type="match status" value="1"/>
</dbReference>
<dbReference type="Pfam" id="PF04295">
    <property type="entry name" value="GD_AH_second"/>
    <property type="match status" value="1"/>
</dbReference>
<dbReference type="PANTHER" id="PTHR30536">
    <property type="entry name" value="ALTRONATE/GALACTARATE DEHYDRATASE"/>
    <property type="match status" value="1"/>
</dbReference>
<name>A0A2K8M9T1_9SPHN</name>
<dbReference type="PANTHER" id="PTHR30536:SF5">
    <property type="entry name" value="ALTRONATE DEHYDRATASE"/>
    <property type="match status" value="1"/>
</dbReference>
<dbReference type="EMBL" id="CP024923">
    <property type="protein sequence ID" value="ATY30642.1"/>
    <property type="molecule type" value="Genomic_DNA"/>
</dbReference>
<dbReference type="InterPro" id="IPR052172">
    <property type="entry name" value="UxaA_altronate/galactarate_dh"/>
</dbReference>
<evidence type="ECO:0000313" key="5">
    <source>
        <dbReference type="Proteomes" id="UP000229081"/>
    </source>
</evidence>
<dbReference type="Pfam" id="PF20629">
    <property type="entry name" value="GD_AH_C"/>
    <property type="match status" value="1"/>
</dbReference>
<dbReference type="Gene3D" id="2.30.130.110">
    <property type="match status" value="1"/>
</dbReference>
<dbReference type="AlphaFoldDB" id="A0A2K8M9T1"/>
<dbReference type="InterPro" id="IPR013974">
    <property type="entry name" value="SAF"/>
</dbReference>
<dbReference type="GO" id="GO:0019698">
    <property type="term" value="P:D-galacturonate catabolic process"/>
    <property type="evidence" value="ECO:0007669"/>
    <property type="project" value="TreeGrafter"/>
</dbReference>
<dbReference type="RefSeq" id="WP_100280457.1">
    <property type="nucleotide sequence ID" value="NZ_CP024923.1"/>
</dbReference>
<evidence type="ECO:0000256" key="1">
    <source>
        <dbReference type="ARBA" id="ARBA00010986"/>
    </source>
</evidence>